<reference evidence="8" key="1">
    <citation type="submission" date="2021-04" db="EMBL/GenBank/DDBJ databases">
        <title>Microbacterium tenobrionis sp. nov. and Microbacterium allomyrinae sp. nov., isolated from larvae of Tenobrio molitor and Allomyrina dichotoma, respectively.</title>
        <authorList>
            <person name="Lee S.D."/>
        </authorList>
    </citation>
    <scope>NUCLEOTIDE SEQUENCE</scope>
    <source>
        <strain evidence="8">BWT-G7</strain>
    </source>
</reference>
<dbReference type="InterPro" id="IPR035093">
    <property type="entry name" value="RelE/ParE_toxin_dom_sf"/>
</dbReference>
<dbReference type="GO" id="GO:0004519">
    <property type="term" value="F:endonuclease activity"/>
    <property type="evidence" value="ECO:0007669"/>
    <property type="project" value="UniProtKB-KW"/>
</dbReference>
<evidence type="ECO:0000256" key="1">
    <source>
        <dbReference type="ARBA" id="ARBA00008172"/>
    </source>
</evidence>
<name>A0A9X1LRZ7_9MICO</name>
<evidence type="ECO:0000256" key="2">
    <source>
        <dbReference type="ARBA" id="ARBA00022649"/>
    </source>
</evidence>
<evidence type="ECO:0000256" key="6">
    <source>
        <dbReference type="ARBA" id="ARBA00030388"/>
    </source>
</evidence>
<dbReference type="InterPro" id="IPR009614">
    <property type="entry name" value="YoeB_toxin"/>
</dbReference>
<keyword evidence="4" id="KW-0255">Endonuclease</keyword>
<keyword evidence="9" id="KW-1185">Reference proteome</keyword>
<comment type="caution">
    <text evidence="8">The sequence shown here is derived from an EMBL/GenBank/DDBJ whole genome shotgun (WGS) entry which is preliminary data.</text>
</comment>
<dbReference type="Gene3D" id="3.30.2310.20">
    <property type="entry name" value="RelE-like"/>
    <property type="match status" value="1"/>
</dbReference>
<dbReference type="GO" id="GO:0006401">
    <property type="term" value="P:RNA catabolic process"/>
    <property type="evidence" value="ECO:0007669"/>
    <property type="project" value="InterPro"/>
</dbReference>
<evidence type="ECO:0000313" key="8">
    <source>
        <dbReference type="EMBL" id="MCC2030879.1"/>
    </source>
</evidence>
<dbReference type="AlphaFoldDB" id="A0A9X1LRZ7"/>
<dbReference type="GO" id="GO:0016787">
    <property type="term" value="F:hydrolase activity"/>
    <property type="evidence" value="ECO:0007669"/>
    <property type="project" value="UniProtKB-KW"/>
</dbReference>
<dbReference type="NCBIfam" id="TIGR02116">
    <property type="entry name" value="toxin_Txe_YoeB"/>
    <property type="match status" value="1"/>
</dbReference>
<evidence type="ECO:0000256" key="3">
    <source>
        <dbReference type="ARBA" id="ARBA00022722"/>
    </source>
</evidence>
<dbReference type="EMBL" id="JAGTTN010000001">
    <property type="protein sequence ID" value="MCC2030879.1"/>
    <property type="molecule type" value="Genomic_DNA"/>
</dbReference>
<dbReference type="RefSeq" id="WP_229382769.1">
    <property type="nucleotide sequence ID" value="NZ_JAGTTN010000001.1"/>
</dbReference>
<accession>A0A9X1LRZ7</accession>
<sequence>MSERKLAWTVEGWEDCLYWQSEDRKTLKRIDTLIADCLRDDPFEGIGKPEPLRHALAGVWSRRIDEANRLVYIADEHYVTVLQARYHY</sequence>
<evidence type="ECO:0000256" key="7">
    <source>
        <dbReference type="ARBA" id="ARBA00050056"/>
    </source>
</evidence>
<keyword evidence="2" id="KW-1277">Toxin-antitoxin system</keyword>
<evidence type="ECO:0000313" key="9">
    <source>
        <dbReference type="Proteomes" id="UP001139354"/>
    </source>
</evidence>
<keyword evidence="3" id="KW-0540">Nuclease</keyword>
<dbReference type="PANTHER" id="PTHR38039">
    <property type="entry name" value="TOXIN YOEB"/>
    <property type="match status" value="1"/>
</dbReference>
<gene>
    <name evidence="8" type="ORF">KEC57_01630</name>
</gene>
<dbReference type="SUPFAM" id="SSF143011">
    <property type="entry name" value="RelE-like"/>
    <property type="match status" value="1"/>
</dbReference>
<evidence type="ECO:0000256" key="4">
    <source>
        <dbReference type="ARBA" id="ARBA00022759"/>
    </source>
</evidence>
<organism evidence="8 9">
    <name type="scientific">Microbacterium allomyrinae</name>
    <dbReference type="NCBI Taxonomy" id="2830666"/>
    <lineage>
        <taxon>Bacteria</taxon>
        <taxon>Bacillati</taxon>
        <taxon>Actinomycetota</taxon>
        <taxon>Actinomycetes</taxon>
        <taxon>Micrococcales</taxon>
        <taxon>Microbacteriaceae</taxon>
        <taxon>Microbacterium</taxon>
    </lineage>
</organism>
<dbReference type="Proteomes" id="UP001139354">
    <property type="component" value="Unassembled WGS sequence"/>
</dbReference>
<dbReference type="GO" id="GO:0045892">
    <property type="term" value="P:negative regulation of DNA-templated transcription"/>
    <property type="evidence" value="ECO:0007669"/>
    <property type="project" value="TreeGrafter"/>
</dbReference>
<dbReference type="Pfam" id="PF06769">
    <property type="entry name" value="YoeB_toxin"/>
    <property type="match status" value="1"/>
</dbReference>
<evidence type="ECO:0000256" key="5">
    <source>
        <dbReference type="ARBA" id="ARBA00022801"/>
    </source>
</evidence>
<protein>
    <recommendedName>
        <fullName evidence="7">Endoribonuclease YoeB</fullName>
    </recommendedName>
    <alternativeName>
        <fullName evidence="6">Putative mRNA interferase YoeB</fullName>
    </alternativeName>
</protein>
<comment type="similarity">
    <text evidence="1">Belongs to the YoeB family.</text>
</comment>
<proteinExistence type="inferred from homology"/>
<keyword evidence="5" id="KW-0378">Hydrolase</keyword>
<dbReference type="PANTHER" id="PTHR38039:SF1">
    <property type="entry name" value="TOXIN YOEB"/>
    <property type="match status" value="1"/>
</dbReference>